<organism evidence="2 3">
    <name type="scientific">Dendrobium chrysotoxum</name>
    <name type="common">Orchid</name>
    <dbReference type="NCBI Taxonomy" id="161865"/>
    <lineage>
        <taxon>Eukaryota</taxon>
        <taxon>Viridiplantae</taxon>
        <taxon>Streptophyta</taxon>
        <taxon>Embryophyta</taxon>
        <taxon>Tracheophyta</taxon>
        <taxon>Spermatophyta</taxon>
        <taxon>Magnoliopsida</taxon>
        <taxon>Liliopsida</taxon>
        <taxon>Asparagales</taxon>
        <taxon>Orchidaceae</taxon>
        <taxon>Epidendroideae</taxon>
        <taxon>Malaxideae</taxon>
        <taxon>Dendrobiinae</taxon>
        <taxon>Dendrobium</taxon>
    </lineage>
</organism>
<dbReference type="EMBL" id="JAGFBR010000002">
    <property type="protein sequence ID" value="KAH0469949.1"/>
    <property type="molecule type" value="Genomic_DNA"/>
</dbReference>
<sequence>MKFDINISRIPGDGRCLFRAVTHGACLRAGKPTPSENLQKELADELRNKPLHNALPSTYLQGEFRLLLQEVLRISFSDLQLLLQSREHTKRKPYRAELLYRTLIQ</sequence>
<name>A0AAV7H836_DENCH</name>
<dbReference type="Pfam" id="PF02338">
    <property type="entry name" value="OTU"/>
    <property type="match status" value="1"/>
</dbReference>
<evidence type="ECO:0000313" key="2">
    <source>
        <dbReference type="EMBL" id="KAH0469949.1"/>
    </source>
</evidence>
<gene>
    <name evidence="2" type="ORF">IEQ34_001507</name>
</gene>
<keyword evidence="3" id="KW-1185">Reference proteome</keyword>
<accession>A0AAV7H836</accession>
<dbReference type="Gene3D" id="3.90.70.80">
    <property type="match status" value="1"/>
</dbReference>
<feature type="domain" description="OTU" evidence="1">
    <location>
        <begin position="11"/>
        <end position="54"/>
    </location>
</feature>
<evidence type="ECO:0000313" key="3">
    <source>
        <dbReference type="Proteomes" id="UP000775213"/>
    </source>
</evidence>
<protein>
    <recommendedName>
        <fullName evidence="1">OTU domain-containing protein</fullName>
    </recommendedName>
</protein>
<dbReference type="AlphaFoldDB" id="A0AAV7H836"/>
<comment type="caution">
    <text evidence="2">The sequence shown here is derived from an EMBL/GenBank/DDBJ whole genome shotgun (WGS) entry which is preliminary data.</text>
</comment>
<reference evidence="2 3" key="1">
    <citation type="journal article" date="2021" name="Hortic Res">
        <title>Chromosome-scale assembly of the Dendrobium chrysotoxum genome enhances the understanding of orchid evolution.</title>
        <authorList>
            <person name="Zhang Y."/>
            <person name="Zhang G.Q."/>
            <person name="Zhang D."/>
            <person name="Liu X.D."/>
            <person name="Xu X.Y."/>
            <person name="Sun W.H."/>
            <person name="Yu X."/>
            <person name="Zhu X."/>
            <person name="Wang Z.W."/>
            <person name="Zhao X."/>
            <person name="Zhong W.Y."/>
            <person name="Chen H."/>
            <person name="Yin W.L."/>
            <person name="Huang T."/>
            <person name="Niu S.C."/>
            <person name="Liu Z.J."/>
        </authorList>
    </citation>
    <scope>NUCLEOTIDE SEQUENCE [LARGE SCALE GENOMIC DNA]</scope>
    <source>
        <strain evidence="2">Lindl</strain>
    </source>
</reference>
<dbReference type="Proteomes" id="UP000775213">
    <property type="component" value="Unassembled WGS sequence"/>
</dbReference>
<dbReference type="InterPro" id="IPR003323">
    <property type="entry name" value="OTU_dom"/>
</dbReference>
<proteinExistence type="predicted"/>
<evidence type="ECO:0000259" key="1">
    <source>
        <dbReference type="Pfam" id="PF02338"/>
    </source>
</evidence>